<name>A0A8S5SSP4_9CAUD</name>
<dbReference type="EMBL" id="BK032664">
    <property type="protein sequence ID" value="DAF53827.1"/>
    <property type="molecule type" value="Genomic_DNA"/>
</dbReference>
<accession>A0A8S5SSP4</accession>
<dbReference type="GO" id="GO:0005524">
    <property type="term" value="F:ATP binding"/>
    <property type="evidence" value="ECO:0007669"/>
    <property type="project" value="UniProtKB-KW"/>
</dbReference>
<keyword evidence="1" id="KW-0762">Sugar transport</keyword>
<sequence>MSLFEHEDIIREYSALVEIRSFTTGDIVDGRPQKSEVTYKLMAAILEPNYKRMENGSGFVIGDKVIYFLKSENYKPKINDTFEIEGKIYILKQELDNSYMSDYIKFLARRKVDEP</sequence>
<keyword evidence="1" id="KW-0067">ATP-binding</keyword>
<protein>
    <submittedName>
        <fullName evidence="1">Gifsy-2 prophage ATP-binding sugar transporter-like barrel, 4 helix bundle.7A</fullName>
    </submittedName>
</protein>
<keyword evidence="1" id="KW-0813">Transport</keyword>
<keyword evidence="1" id="KW-0547">Nucleotide-binding</keyword>
<proteinExistence type="predicted"/>
<reference evidence="1" key="1">
    <citation type="journal article" date="2021" name="Proc. Natl. Acad. Sci. U.S.A.">
        <title>A Catalog of Tens of Thousands of Viruses from Human Metagenomes Reveals Hidden Associations with Chronic Diseases.</title>
        <authorList>
            <person name="Tisza M.J."/>
            <person name="Buck C.B."/>
        </authorList>
    </citation>
    <scope>NUCLEOTIDE SEQUENCE</scope>
    <source>
        <strain evidence="1">CtZ2t4</strain>
    </source>
</reference>
<evidence type="ECO:0000313" key="1">
    <source>
        <dbReference type="EMBL" id="DAF53827.1"/>
    </source>
</evidence>
<organism evidence="1">
    <name type="scientific">Myoviridae sp. ctZ2t4</name>
    <dbReference type="NCBI Taxonomy" id="2827693"/>
    <lineage>
        <taxon>Viruses</taxon>
        <taxon>Duplodnaviria</taxon>
        <taxon>Heunggongvirae</taxon>
        <taxon>Uroviricota</taxon>
        <taxon>Caudoviricetes</taxon>
    </lineage>
</organism>